<reference evidence="6" key="1">
    <citation type="journal article" date="2020" name="mSystems">
        <title>Genome- and Community-Level Interaction Insights into Carbon Utilization and Element Cycling Functions of Hydrothermarchaeota in Hydrothermal Sediment.</title>
        <authorList>
            <person name="Zhou Z."/>
            <person name="Liu Y."/>
            <person name="Xu W."/>
            <person name="Pan J."/>
            <person name="Luo Z.H."/>
            <person name="Li M."/>
        </authorList>
    </citation>
    <scope>NUCLEOTIDE SEQUENCE [LARGE SCALE GENOMIC DNA]</scope>
    <source>
        <strain evidence="6">SpSt-289</strain>
    </source>
</reference>
<evidence type="ECO:0000256" key="2">
    <source>
        <dbReference type="ARBA" id="ARBA00022448"/>
    </source>
</evidence>
<dbReference type="InterPro" id="IPR030678">
    <property type="entry name" value="Peptide/Ni-bd"/>
</dbReference>
<feature type="chain" id="PRO_5027929048" description="Solute-binding protein family 5 domain-containing protein" evidence="4">
    <location>
        <begin position="23"/>
        <end position="519"/>
    </location>
</feature>
<dbReference type="AlphaFoldDB" id="A0A7C1JWJ9"/>
<keyword evidence="3 4" id="KW-0732">Signal</keyword>
<keyword evidence="2" id="KW-0813">Transport</keyword>
<dbReference type="PANTHER" id="PTHR30290:SF9">
    <property type="entry name" value="OLIGOPEPTIDE-BINDING PROTEIN APPA"/>
    <property type="match status" value="1"/>
</dbReference>
<evidence type="ECO:0000259" key="5">
    <source>
        <dbReference type="Pfam" id="PF00496"/>
    </source>
</evidence>
<dbReference type="GO" id="GO:1904680">
    <property type="term" value="F:peptide transmembrane transporter activity"/>
    <property type="evidence" value="ECO:0007669"/>
    <property type="project" value="TreeGrafter"/>
</dbReference>
<accession>A0A7C1JWJ9</accession>
<dbReference type="SUPFAM" id="SSF53850">
    <property type="entry name" value="Periplasmic binding protein-like II"/>
    <property type="match status" value="1"/>
</dbReference>
<dbReference type="InterPro" id="IPR039424">
    <property type="entry name" value="SBP_5"/>
</dbReference>
<dbReference type="Pfam" id="PF00496">
    <property type="entry name" value="SBP_bac_5"/>
    <property type="match status" value="1"/>
</dbReference>
<dbReference type="GO" id="GO:0043190">
    <property type="term" value="C:ATP-binding cassette (ABC) transporter complex"/>
    <property type="evidence" value="ECO:0007669"/>
    <property type="project" value="InterPro"/>
</dbReference>
<comment type="similarity">
    <text evidence="1">Belongs to the bacterial solute-binding protein 5 family.</text>
</comment>
<name>A0A7C1JWJ9_9CHLR</name>
<evidence type="ECO:0000256" key="1">
    <source>
        <dbReference type="ARBA" id="ARBA00005695"/>
    </source>
</evidence>
<organism evidence="6">
    <name type="scientific">Caldilinea aerophila</name>
    <dbReference type="NCBI Taxonomy" id="133453"/>
    <lineage>
        <taxon>Bacteria</taxon>
        <taxon>Bacillati</taxon>
        <taxon>Chloroflexota</taxon>
        <taxon>Caldilineae</taxon>
        <taxon>Caldilineales</taxon>
        <taxon>Caldilineaceae</taxon>
        <taxon>Caldilinea</taxon>
    </lineage>
</organism>
<evidence type="ECO:0000256" key="3">
    <source>
        <dbReference type="ARBA" id="ARBA00022729"/>
    </source>
</evidence>
<dbReference type="GO" id="GO:0042597">
    <property type="term" value="C:periplasmic space"/>
    <property type="evidence" value="ECO:0007669"/>
    <property type="project" value="UniProtKB-ARBA"/>
</dbReference>
<comment type="caution">
    <text evidence="6">The sequence shown here is derived from an EMBL/GenBank/DDBJ whole genome shotgun (WGS) entry which is preliminary data.</text>
</comment>
<dbReference type="Gene3D" id="3.10.105.10">
    <property type="entry name" value="Dipeptide-binding Protein, Domain 3"/>
    <property type="match status" value="1"/>
</dbReference>
<dbReference type="EMBL" id="DSMG01000084">
    <property type="protein sequence ID" value="HDX31508.1"/>
    <property type="molecule type" value="Genomic_DNA"/>
</dbReference>
<dbReference type="PANTHER" id="PTHR30290">
    <property type="entry name" value="PERIPLASMIC BINDING COMPONENT OF ABC TRANSPORTER"/>
    <property type="match status" value="1"/>
</dbReference>
<proteinExistence type="inferred from homology"/>
<feature type="signal peptide" evidence="4">
    <location>
        <begin position="1"/>
        <end position="22"/>
    </location>
</feature>
<protein>
    <recommendedName>
        <fullName evidence="5">Solute-binding protein family 5 domain-containing protein</fullName>
    </recommendedName>
</protein>
<dbReference type="Gene3D" id="3.40.190.10">
    <property type="entry name" value="Periplasmic binding protein-like II"/>
    <property type="match status" value="1"/>
</dbReference>
<feature type="domain" description="Solute-binding protein family 5" evidence="5">
    <location>
        <begin position="91"/>
        <end position="437"/>
    </location>
</feature>
<sequence>MLRNFFSILIASIILFTLAACAPPPGSPAPSGGEGQEGVSAGPKTGGVLTVALDGEIDTIDPHKSVTIVGAQVWPNIFESLVKQTPNLDSVEPLLAESWEQADDVTYIFKLRQGIKFHNGKDFTAEDVKFSFDRVMDEATGASRRPDFLPVASVEVIDDYTVQFVMNAPYGPFLSKLENLAILPSNQTTDPAQDPIGTGPFIFKEWITGQSITLERNPDYWQTGLPYLDGIVYRPIVEPSTRIVELQTGNVDVLNAVPAKDVATLQADPNITVHRNAGVTRDHVGFNMENPLFKDNPNLRKAIAWSIDRQTIADTILYGLASPAQVAIPTSHWAYNPAVEGAYGFDLEKAKQFYAQANPKPTEITVKVSPTYPDQIKMAELLQAALKEVGINLKIEQLEWSTWIDTVVVRGDYEMEIVLISGGSDPDDFFYQWHHTGEVFNIWRYSDPEMDALLEEGRTTVDQEKRKQIYYKIQEKLIEDVPLVHIIYRDQVMATSAAVQNFPMRLDSVLRFNETWLNR</sequence>
<gene>
    <name evidence="6" type="ORF">ENQ20_08430</name>
</gene>
<evidence type="ECO:0000313" key="6">
    <source>
        <dbReference type="EMBL" id="HDX31508.1"/>
    </source>
</evidence>
<dbReference type="GO" id="GO:0015833">
    <property type="term" value="P:peptide transport"/>
    <property type="evidence" value="ECO:0007669"/>
    <property type="project" value="TreeGrafter"/>
</dbReference>
<dbReference type="InterPro" id="IPR000914">
    <property type="entry name" value="SBP_5_dom"/>
</dbReference>
<dbReference type="PIRSF" id="PIRSF002741">
    <property type="entry name" value="MppA"/>
    <property type="match status" value="1"/>
</dbReference>
<evidence type="ECO:0000256" key="4">
    <source>
        <dbReference type="SAM" id="SignalP"/>
    </source>
</evidence>
<dbReference type="PROSITE" id="PS51257">
    <property type="entry name" value="PROKAR_LIPOPROTEIN"/>
    <property type="match status" value="1"/>
</dbReference>